<sequence>MTNNESGARPLWTPRPEQIAATGIAAFTECARAATGLPLADYAALHAWSVHSPAAFWREVWDFGGVIGEQGERGLIDAERMPGATWFPDARLNFAENLLRDSTNPQALVFRGEDRLERRMTRAELRIEVARFAAALRALGIKEGDRVAAFMPNMPETLVAMLAASSIGAVFTSASPDFGVQGVLDRFGQTEPKLLLACDGYWYGSKAIDVRPKLAELAPQLPSVARLVVVPYLAAGVALDLSGVPGAVSYDDFVAPHLAATEPEYVRLPFNHPLYVMYSSGTTGVPKCIVHGTGGTLLQHLKEHKLHTDVREGDRLFYFTTCGWMMWNWLVSGLACGATLMLYDGNPFVGGVGNEGRLLWDYAQAERFTHFGTSAKYIETLAKGDVRPGQSHDLSALRAVLSTGSPLAPQSFDFVYESIKPDMQLASISGGTDIISCFVLGNPTLPVWRGEIQCIGLGLAVEVWDDDGRPVVGEKGELVCRKPFPSMPIGFWNDPDGAKYRAAYFERFPGVWCHGDFCEITAHGGLIIHGRSDATLNPGGVRIGTAEIYRQVEKLPEVLESIVIGQDWPPEAPTDVRVVLFVRLAEGVVLDDALVARIRQAIRDNATPRHVPAKIVQVADIPRTKSGKLVELAVRNVVHGQPVKNIEALANPDALEQFRDRAELRA</sequence>
<evidence type="ECO:0000313" key="8">
    <source>
        <dbReference type="EMBL" id="NMG23378.1"/>
    </source>
</evidence>
<evidence type="ECO:0000259" key="6">
    <source>
        <dbReference type="Pfam" id="PF13193"/>
    </source>
</evidence>
<dbReference type="PROSITE" id="PS00455">
    <property type="entry name" value="AMP_BINDING"/>
    <property type="match status" value="1"/>
</dbReference>
<dbReference type="InterPro" id="IPR045851">
    <property type="entry name" value="AMP-bd_C_sf"/>
</dbReference>
<dbReference type="PANTHER" id="PTHR42921:SF1">
    <property type="entry name" value="ACETOACETYL-COA SYNTHETASE"/>
    <property type="match status" value="1"/>
</dbReference>
<dbReference type="Gene3D" id="3.30.300.30">
    <property type="match status" value="1"/>
</dbReference>
<dbReference type="RefSeq" id="WP_169116795.1">
    <property type="nucleotide sequence ID" value="NZ_WTVG02000040.1"/>
</dbReference>
<dbReference type="InterPro" id="IPR005914">
    <property type="entry name" value="Acac_CoA_synth"/>
</dbReference>
<feature type="domain" description="Acetyl-coenzyme A synthetase N-terminal" evidence="7">
    <location>
        <begin position="42"/>
        <end position="97"/>
    </location>
</feature>
<comment type="caution">
    <text evidence="8">The sequence shown here is derived from an EMBL/GenBank/DDBJ whole genome shotgun (WGS) entry which is preliminary data.</text>
</comment>
<dbReference type="InterPro" id="IPR020845">
    <property type="entry name" value="AMP-binding_CS"/>
</dbReference>
<feature type="domain" description="AMP-binding enzyme C-terminal" evidence="6">
    <location>
        <begin position="554"/>
        <end position="628"/>
    </location>
</feature>
<accession>A0ABX1PHF3</accession>
<proteinExistence type="inferred from homology"/>
<dbReference type="SUPFAM" id="SSF56801">
    <property type="entry name" value="Acetyl-CoA synthetase-like"/>
    <property type="match status" value="1"/>
</dbReference>
<dbReference type="NCBIfam" id="TIGR01217">
    <property type="entry name" value="ac_ac_CoA_syn"/>
    <property type="match status" value="1"/>
</dbReference>
<dbReference type="Pfam" id="PF16177">
    <property type="entry name" value="ACAS_N"/>
    <property type="match status" value="1"/>
</dbReference>
<dbReference type="InterPro" id="IPR042099">
    <property type="entry name" value="ANL_N_sf"/>
</dbReference>
<evidence type="ECO:0000259" key="5">
    <source>
        <dbReference type="Pfam" id="PF00501"/>
    </source>
</evidence>
<keyword evidence="3" id="KW-0547">Nucleotide-binding</keyword>
<dbReference type="PANTHER" id="PTHR42921">
    <property type="entry name" value="ACETOACETYL-COA SYNTHETASE"/>
    <property type="match status" value="1"/>
</dbReference>
<keyword evidence="4" id="KW-0067">ATP-binding</keyword>
<dbReference type="EMBL" id="WTVG01000002">
    <property type="protein sequence ID" value="NMG23378.1"/>
    <property type="molecule type" value="Genomic_DNA"/>
</dbReference>
<feature type="domain" description="AMP-dependent synthetase/ligase" evidence="5">
    <location>
        <begin position="107"/>
        <end position="483"/>
    </location>
</feature>
<dbReference type="NCBIfam" id="NF002937">
    <property type="entry name" value="PRK03584.1"/>
    <property type="match status" value="1"/>
</dbReference>
<dbReference type="Pfam" id="PF13193">
    <property type="entry name" value="AMP-binding_C"/>
    <property type="match status" value="1"/>
</dbReference>
<evidence type="ECO:0000256" key="4">
    <source>
        <dbReference type="ARBA" id="ARBA00022840"/>
    </source>
</evidence>
<dbReference type="EC" id="6.2.1.16" evidence="8"/>
<name>A0ABX1PHF3_9RHOO</name>
<evidence type="ECO:0000256" key="1">
    <source>
        <dbReference type="ARBA" id="ARBA00006432"/>
    </source>
</evidence>
<reference evidence="8" key="1">
    <citation type="submission" date="2019-12" db="EMBL/GenBank/DDBJ databases">
        <title>Comparative genomics gives insights into the taxonomy of the Azoarcus-Aromatoleum group and reveals separate origins of nif in the plant-associated Azoarcus and non-plant-associated Aromatoleum sub-groups.</title>
        <authorList>
            <person name="Lafos M."/>
            <person name="Maluk M."/>
            <person name="Batista M."/>
            <person name="Junghare M."/>
            <person name="Carmona M."/>
            <person name="Faoro H."/>
            <person name="Cruz L.M."/>
            <person name="Battistoni F."/>
            <person name="De Souza E."/>
            <person name="Pedrosa F."/>
            <person name="Chen W.-M."/>
            <person name="Poole P.S."/>
            <person name="Dixon R.A."/>
            <person name="James E.K."/>
        </authorList>
    </citation>
    <scope>NUCLEOTIDE SEQUENCE</scope>
    <source>
        <strain evidence="8">LuFRes1</strain>
    </source>
</reference>
<evidence type="ECO:0000256" key="2">
    <source>
        <dbReference type="ARBA" id="ARBA00022598"/>
    </source>
</evidence>
<dbReference type="InterPro" id="IPR025110">
    <property type="entry name" value="AMP-bd_C"/>
</dbReference>
<keyword evidence="2 8" id="KW-0436">Ligase</keyword>
<evidence type="ECO:0000259" key="7">
    <source>
        <dbReference type="Pfam" id="PF16177"/>
    </source>
</evidence>
<dbReference type="CDD" id="cd05943">
    <property type="entry name" value="AACS"/>
    <property type="match status" value="1"/>
</dbReference>
<comment type="similarity">
    <text evidence="1">Belongs to the ATP-dependent AMP-binding enzyme family.</text>
</comment>
<evidence type="ECO:0000313" key="9">
    <source>
        <dbReference type="Proteomes" id="UP000615989"/>
    </source>
</evidence>
<organism evidence="8 9">
    <name type="scientific">Aromatoleum anaerobium</name>
    <dbReference type="NCBI Taxonomy" id="182180"/>
    <lineage>
        <taxon>Bacteria</taxon>
        <taxon>Pseudomonadati</taxon>
        <taxon>Pseudomonadota</taxon>
        <taxon>Betaproteobacteria</taxon>
        <taxon>Rhodocyclales</taxon>
        <taxon>Rhodocyclaceae</taxon>
        <taxon>Aromatoleum</taxon>
    </lineage>
</organism>
<dbReference type="Gene3D" id="3.40.50.12780">
    <property type="entry name" value="N-terminal domain of ligase-like"/>
    <property type="match status" value="1"/>
</dbReference>
<dbReference type="InterPro" id="IPR032387">
    <property type="entry name" value="ACAS_N"/>
</dbReference>
<gene>
    <name evidence="8" type="ORF">GO606_01330</name>
</gene>
<evidence type="ECO:0000256" key="3">
    <source>
        <dbReference type="ARBA" id="ARBA00022741"/>
    </source>
</evidence>
<dbReference type="Proteomes" id="UP000615989">
    <property type="component" value="Unassembled WGS sequence"/>
</dbReference>
<protein>
    <submittedName>
        <fullName evidence="8">Acetoacetate--CoA ligase</fullName>
        <ecNumber evidence="8">6.2.1.16</ecNumber>
    </submittedName>
</protein>
<keyword evidence="9" id="KW-1185">Reference proteome</keyword>
<dbReference type="Pfam" id="PF00501">
    <property type="entry name" value="AMP-binding"/>
    <property type="match status" value="1"/>
</dbReference>
<dbReference type="InterPro" id="IPR000873">
    <property type="entry name" value="AMP-dep_synth/lig_dom"/>
</dbReference>
<dbReference type="GO" id="GO:0030729">
    <property type="term" value="F:acetoacetate-CoA ligase activity"/>
    <property type="evidence" value="ECO:0007669"/>
    <property type="project" value="UniProtKB-EC"/>
</dbReference>